<feature type="domain" description="VOC" evidence="1">
    <location>
        <begin position="11"/>
        <end position="138"/>
    </location>
</feature>
<sequence length="153" mass="16845">MNKPWKPDDCGIVIPYLIVRDSLATAKFYESAFGFVRQNVMSGPNGKIYHIDMTHYGEAVIMFSPEDAPYVGDKKSPATSGVNSPANMYVYFEDVDAAFKRAVAAGAIAGCEPADMFWGDRICSVTDPDGYEWSLATKVGEFDESKMPNFDAE</sequence>
<evidence type="ECO:0000259" key="1">
    <source>
        <dbReference type="PROSITE" id="PS51819"/>
    </source>
</evidence>
<proteinExistence type="predicted"/>
<reference evidence="2" key="2">
    <citation type="journal article" date="2023" name="Microbiome">
        <title>Synthase-selected sorting approach identifies a beta-lactone synthase in a nudibranch symbiotic bacterium.</title>
        <authorList>
            <person name="Dzunkova M."/>
            <person name="La Clair J.J."/>
            <person name="Tyml T."/>
            <person name="Doud D."/>
            <person name="Schulz F."/>
            <person name="Piquer-Esteban S."/>
            <person name="Porcel Sanchis D."/>
            <person name="Osborn A."/>
            <person name="Robinson D."/>
            <person name="Louie K.B."/>
            <person name="Bowen B.P."/>
            <person name="Bowers R.M."/>
            <person name="Lee J."/>
            <person name="Arnau V."/>
            <person name="Diaz-Villanueva W."/>
            <person name="Stepanauskas R."/>
            <person name="Gosliner T."/>
            <person name="Date S.V."/>
            <person name="Northen T.R."/>
            <person name="Cheng J.F."/>
            <person name="Burkart M.D."/>
            <person name="Woyke T."/>
        </authorList>
    </citation>
    <scope>NUCLEOTIDE SEQUENCE</scope>
    <source>
        <strain evidence="2">Df01</strain>
    </source>
</reference>
<dbReference type="InterPro" id="IPR037523">
    <property type="entry name" value="VOC_core"/>
</dbReference>
<reference evidence="2" key="1">
    <citation type="submission" date="2022-08" db="EMBL/GenBank/DDBJ databases">
        <authorList>
            <person name="Dzunkova M."/>
            <person name="La Clair J."/>
            <person name="Tyml T."/>
            <person name="Doud D."/>
            <person name="Schulz F."/>
            <person name="Piquer S."/>
            <person name="Porcel Sanchis D."/>
            <person name="Osborn A."/>
            <person name="Robinson D."/>
            <person name="Louie K.B."/>
            <person name="Bowen B.P."/>
            <person name="Bowers R."/>
            <person name="Lee J."/>
            <person name="Arnau Llombart V."/>
            <person name="Diaz Villanueva W."/>
            <person name="Gosliner T."/>
            <person name="Northen T."/>
            <person name="Cheng J.-F."/>
            <person name="Burkart M.D."/>
            <person name="Woyke T."/>
        </authorList>
    </citation>
    <scope>NUCLEOTIDE SEQUENCE</scope>
    <source>
        <strain evidence="2">Df01</strain>
    </source>
</reference>
<accession>A0ABT7QL04</accession>
<dbReference type="InterPro" id="IPR029068">
    <property type="entry name" value="Glyas_Bleomycin-R_OHBP_Dase"/>
</dbReference>
<dbReference type="Gene3D" id="3.30.720.110">
    <property type="match status" value="1"/>
</dbReference>
<dbReference type="Pfam" id="PF00903">
    <property type="entry name" value="Glyoxalase"/>
    <property type="match status" value="1"/>
</dbReference>
<dbReference type="InterPro" id="IPR004360">
    <property type="entry name" value="Glyas_Fos-R_dOase_dom"/>
</dbReference>
<dbReference type="PANTHER" id="PTHR34109:SF1">
    <property type="entry name" value="VOC DOMAIN-CONTAINING PROTEIN"/>
    <property type="match status" value="1"/>
</dbReference>
<dbReference type="PROSITE" id="PS51819">
    <property type="entry name" value="VOC"/>
    <property type="match status" value="1"/>
</dbReference>
<dbReference type="Gene3D" id="3.30.720.120">
    <property type="match status" value="1"/>
</dbReference>
<dbReference type="SUPFAM" id="SSF54593">
    <property type="entry name" value="Glyoxalase/Bleomycin resistance protein/Dihydroxybiphenyl dioxygenase"/>
    <property type="match status" value="1"/>
</dbReference>
<protein>
    <submittedName>
        <fullName evidence="2">VOC family protein</fullName>
    </submittedName>
</protein>
<name>A0ABT7QL04_9GAMM</name>
<evidence type="ECO:0000313" key="3">
    <source>
        <dbReference type="Proteomes" id="UP001168167"/>
    </source>
</evidence>
<keyword evidence="3" id="KW-1185">Reference proteome</keyword>
<organism evidence="2 3">
    <name type="scientific">Candidatus Doriopsillibacter californiensis</name>
    <dbReference type="NCBI Taxonomy" id="2970740"/>
    <lineage>
        <taxon>Bacteria</taxon>
        <taxon>Pseudomonadati</taxon>
        <taxon>Pseudomonadota</taxon>
        <taxon>Gammaproteobacteria</taxon>
        <taxon>Candidatus Tethybacterales</taxon>
        <taxon>Candidatus Persebacteraceae</taxon>
        <taxon>Candidatus Doriopsillibacter</taxon>
    </lineage>
</organism>
<dbReference type="EMBL" id="JANQAO010000001">
    <property type="protein sequence ID" value="MDM5147090.1"/>
    <property type="molecule type" value="Genomic_DNA"/>
</dbReference>
<evidence type="ECO:0000313" key="2">
    <source>
        <dbReference type="EMBL" id="MDM5147090.1"/>
    </source>
</evidence>
<dbReference type="Proteomes" id="UP001168167">
    <property type="component" value="Unassembled WGS sequence"/>
</dbReference>
<comment type="caution">
    <text evidence="2">The sequence shown here is derived from an EMBL/GenBank/DDBJ whole genome shotgun (WGS) entry which is preliminary data.</text>
</comment>
<gene>
    <name evidence="2" type="ORF">NQX30_01660</name>
</gene>
<dbReference type="PANTHER" id="PTHR34109">
    <property type="entry name" value="BNAUNNG04460D PROTEIN-RELATED"/>
    <property type="match status" value="1"/>
</dbReference>
<dbReference type="CDD" id="cd07246">
    <property type="entry name" value="VOC_like"/>
    <property type="match status" value="1"/>
</dbReference>